<dbReference type="GO" id="GO:0004497">
    <property type="term" value="F:monooxygenase activity"/>
    <property type="evidence" value="ECO:0007669"/>
    <property type="project" value="UniProtKB-KW"/>
</dbReference>
<dbReference type="InterPro" id="IPR001128">
    <property type="entry name" value="Cyt_P450"/>
</dbReference>
<keyword evidence="3" id="KW-0479">Metal-binding</keyword>
<proteinExistence type="inferred from homology"/>
<dbReference type="AlphaFoldDB" id="A0A445AQE5"/>
<evidence type="ECO:0000256" key="1">
    <source>
        <dbReference type="ARBA" id="ARBA00010617"/>
    </source>
</evidence>
<organism evidence="8 9">
    <name type="scientific">Arachis hypogaea</name>
    <name type="common">Peanut</name>
    <dbReference type="NCBI Taxonomy" id="3818"/>
    <lineage>
        <taxon>Eukaryota</taxon>
        <taxon>Viridiplantae</taxon>
        <taxon>Streptophyta</taxon>
        <taxon>Embryophyta</taxon>
        <taxon>Tracheophyta</taxon>
        <taxon>Spermatophyta</taxon>
        <taxon>Magnoliopsida</taxon>
        <taxon>eudicotyledons</taxon>
        <taxon>Gunneridae</taxon>
        <taxon>Pentapetalae</taxon>
        <taxon>rosids</taxon>
        <taxon>fabids</taxon>
        <taxon>Fabales</taxon>
        <taxon>Fabaceae</taxon>
        <taxon>Papilionoideae</taxon>
        <taxon>50 kb inversion clade</taxon>
        <taxon>dalbergioids sensu lato</taxon>
        <taxon>Dalbergieae</taxon>
        <taxon>Pterocarpus clade</taxon>
        <taxon>Arachis</taxon>
    </lineage>
</organism>
<dbReference type="Gene3D" id="1.10.630.10">
    <property type="entry name" value="Cytochrome P450"/>
    <property type="match status" value="1"/>
</dbReference>
<dbReference type="Gramene" id="arahy.Tifrunner.gnm2.ann2.Ah11g129800.1">
    <property type="protein sequence ID" value="arahy.Tifrunner.gnm2.ann2.Ah11g129800.1-CDS"/>
    <property type="gene ID" value="arahy.Tifrunner.gnm2.ann2.Ah11g129800"/>
</dbReference>
<dbReference type="SMR" id="A0A445AQE5"/>
<evidence type="ECO:0000256" key="5">
    <source>
        <dbReference type="ARBA" id="ARBA00023004"/>
    </source>
</evidence>
<keyword evidence="2" id="KW-0349">Heme</keyword>
<dbReference type="GO" id="GO:0005506">
    <property type="term" value="F:iron ion binding"/>
    <property type="evidence" value="ECO:0007669"/>
    <property type="project" value="InterPro"/>
</dbReference>
<sequence length="89" mass="10431">MMERVINKEHQEERMKRKKEGEDGEIRDLLDILLDIHEDDNSEIRLTKESIKAFILDIFIAGTDTSALTIEWGLAELINHPQVMERARQ</sequence>
<evidence type="ECO:0000256" key="6">
    <source>
        <dbReference type="ARBA" id="ARBA00023033"/>
    </source>
</evidence>
<evidence type="ECO:0000256" key="2">
    <source>
        <dbReference type="ARBA" id="ARBA00022617"/>
    </source>
</evidence>
<evidence type="ECO:0000313" key="8">
    <source>
        <dbReference type="EMBL" id="RYR28663.1"/>
    </source>
</evidence>
<keyword evidence="4" id="KW-0560">Oxidoreductase</keyword>
<name>A0A445AQE5_ARAHY</name>
<evidence type="ECO:0008006" key="10">
    <source>
        <dbReference type="Google" id="ProtNLM"/>
    </source>
</evidence>
<dbReference type="GO" id="GO:0016705">
    <property type="term" value="F:oxidoreductase activity, acting on paired donors, with incorporation or reduction of molecular oxygen"/>
    <property type="evidence" value="ECO:0007669"/>
    <property type="project" value="InterPro"/>
</dbReference>
<comment type="similarity">
    <text evidence="1">Belongs to the cytochrome P450 family.</text>
</comment>
<dbReference type="Proteomes" id="UP000289738">
    <property type="component" value="Chromosome B01"/>
</dbReference>
<gene>
    <name evidence="8" type="ORF">Ahy_B01g052798</name>
</gene>
<dbReference type="PRINTS" id="PR00463">
    <property type="entry name" value="EP450I"/>
</dbReference>
<feature type="region of interest" description="Disordered" evidence="7">
    <location>
        <begin position="1"/>
        <end position="21"/>
    </location>
</feature>
<dbReference type="Pfam" id="PF00067">
    <property type="entry name" value="p450"/>
    <property type="match status" value="1"/>
</dbReference>
<evidence type="ECO:0000313" key="9">
    <source>
        <dbReference type="Proteomes" id="UP000289738"/>
    </source>
</evidence>
<protein>
    <recommendedName>
        <fullName evidence="10">Cytochrome P450</fullName>
    </recommendedName>
</protein>
<dbReference type="EMBL" id="SDMP01000011">
    <property type="protein sequence ID" value="RYR28663.1"/>
    <property type="molecule type" value="Genomic_DNA"/>
</dbReference>
<comment type="caution">
    <text evidence="8">The sequence shown here is derived from an EMBL/GenBank/DDBJ whole genome shotgun (WGS) entry which is preliminary data.</text>
</comment>
<dbReference type="InterPro" id="IPR036396">
    <property type="entry name" value="Cyt_P450_sf"/>
</dbReference>
<keyword evidence="6" id="KW-0503">Monooxygenase</keyword>
<evidence type="ECO:0000256" key="7">
    <source>
        <dbReference type="SAM" id="MobiDB-lite"/>
    </source>
</evidence>
<dbReference type="STRING" id="3818.A0A445AQE5"/>
<reference evidence="8 9" key="1">
    <citation type="submission" date="2019-01" db="EMBL/GenBank/DDBJ databases">
        <title>Sequencing of cultivated peanut Arachis hypogaea provides insights into genome evolution and oil improvement.</title>
        <authorList>
            <person name="Chen X."/>
        </authorList>
    </citation>
    <scope>NUCLEOTIDE SEQUENCE [LARGE SCALE GENOMIC DNA]</scope>
    <source>
        <strain evidence="9">cv. Fuhuasheng</strain>
        <tissue evidence="8">Leaves</tissue>
    </source>
</reference>
<keyword evidence="5" id="KW-0408">Iron</keyword>
<accession>A0A445AQE5</accession>
<dbReference type="InterPro" id="IPR002401">
    <property type="entry name" value="Cyt_P450_E_grp-I"/>
</dbReference>
<dbReference type="GO" id="GO:0020037">
    <property type="term" value="F:heme binding"/>
    <property type="evidence" value="ECO:0007669"/>
    <property type="project" value="InterPro"/>
</dbReference>
<evidence type="ECO:0000256" key="3">
    <source>
        <dbReference type="ARBA" id="ARBA00022723"/>
    </source>
</evidence>
<dbReference type="SUPFAM" id="SSF48264">
    <property type="entry name" value="Cytochrome P450"/>
    <property type="match status" value="1"/>
</dbReference>
<keyword evidence="9" id="KW-1185">Reference proteome</keyword>
<dbReference type="PANTHER" id="PTHR47953">
    <property type="entry name" value="OS08G0105600 PROTEIN"/>
    <property type="match status" value="1"/>
</dbReference>
<dbReference type="InterPro" id="IPR052306">
    <property type="entry name" value="CYP450_71D"/>
</dbReference>
<evidence type="ECO:0000256" key="4">
    <source>
        <dbReference type="ARBA" id="ARBA00023002"/>
    </source>
</evidence>
<dbReference type="PANTHER" id="PTHR47953:SF16">
    <property type="entry name" value="CYTOCHROME P450 71D8"/>
    <property type="match status" value="1"/>
</dbReference>